<evidence type="ECO:0000256" key="9">
    <source>
        <dbReference type="ARBA" id="ARBA00023012"/>
    </source>
</evidence>
<dbReference type="PANTHER" id="PTHR45436:SF5">
    <property type="entry name" value="SENSOR HISTIDINE KINASE TRCS"/>
    <property type="match status" value="1"/>
</dbReference>
<dbReference type="GO" id="GO:0005886">
    <property type="term" value="C:plasma membrane"/>
    <property type="evidence" value="ECO:0007669"/>
    <property type="project" value="UniProtKB-SubCell"/>
</dbReference>
<dbReference type="InterPro" id="IPR005467">
    <property type="entry name" value="His_kinase_dom"/>
</dbReference>
<feature type="region of interest" description="Disordered" evidence="11">
    <location>
        <begin position="267"/>
        <end position="295"/>
    </location>
</feature>
<keyword evidence="10 12" id="KW-0472">Membrane</keyword>
<dbReference type="PROSITE" id="PS50109">
    <property type="entry name" value="HIS_KIN"/>
    <property type="match status" value="1"/>
</dbReference>
<dbReference type="InterPro" id="IPR003661">
    <property type="entry name" value="HisK_dim/P_dom"/>
</dbReference>
<dbReference type="KEGG" id="aarc:G127AT_06550"/>
<evidence type="ECO:0000313" key="16">
    <source>
        <dbReference type="Proteomes" id="UP000671914"/>
    </source>
</evidence>
<evidence type="ECO:0000313" key="15">
    <source>
        <dbReference type="EMBL" id="QTX05852.1"/>
    </source>
</evidence>
<accession>A0A975FQA7</accession>
<dbReference type="Pfam" id="PF02518">
    <property type="entry name" value="HATPase_c"/>
    <property type="match status" value="1"/>
</dbReference>
<dbReference type="SMART" id="SM00387">
    <property type="entry name" value="HATPase_c"/>
    <property type="match status" value="1"/>
</dbReference>
<proteinExistence type="predicted"/>
<evidence type="ECO:0000256" key="1">
    <source>
        <dbReference type="ARBA" id="ARBA00000085"/>
    </source>
</evidence>
<dbReference type="EMBL" id="CP071696">
    <property type="protein sequence ID" value="QTX05852.1"/>
    <property type="molecule type" value="Genomic_DNA"/>
</dbReference>
<keyword evidence="9" id="KW-0902">Two-component regulatory system</keyword>
<comment type="catalytic activity">
    <reaction evidence="1">
        <text>ATP + protein L-histidine = ADP + protein N-phospho-L-histidine.</text>
        <dbReference type="EC" id="2.7.13.3"/>
    </reaction>
</comment>
<evidence type="ECO:0000256" key="6">
    <source>
        <dbReference type="ARBA" id="ARBA00022692"/>
    </source>
</evidence>
<dbReference type="SUPFAM" id="SSF55874">
    <property type="entry name" value="ATPase domain of HSP90 chaperone/DNA topoisomerase II/histidine kinase"/>
    <property type="match status" value="1"/>
</dbReference>
<dbReference type="SMART" id="SM00304">
    <property type="entry name" value="HAMP"/>
    <property type="match status" value="1"/>
</dbReference>
<keyword evidence="6 12" id="KW-0812">Transmembrane</keyword>
<dbReference type="Gene3D" id="6.10.340.10">
    <property type="match status" value="1"/>
</dbReference>
<gene>
    <name evidence="15" type="ORF">G127AT_06550</name>
</gene>
<dbReference type="CDD" id="cd00075">
    <property type="entry name" value="HATPase"/>
    <property type="match status" value="1"/>
</dbReference>
<dbReference type="PANTHER" id="PTHR45436">
    <property type="entry name" value="SENSOR HISTIDINE KINASE YKOH"/>
    <property type="match status" value="1"/>
</dbReference>
<name>A0A975FQA7_9MICO</name>
<dbReference type="SMART" id="SM00388">
    <property type="entry name" value="HisKA"/>
    <property type="match status" value="1"/>
</dbReference>
<sequence>MLTRVLLPILLVGVVAVLALVLPAGEALAAARTQQLTITRSAALGHLVQLAEGSIATGDRSGLTAYLDRFREVTGEHVLVVDAAGTVIAGDLDPHRADVDRHVQAAVRALPQRTLPTLRPWSSPVALISEPVPGVGESSLGAVVLEADASRATGDIGAQWLVLAGAAATLLAGLALLAHRFAHWVLRPVKALDDAANAFAERRDLMPLAQAGPPELRRLEASFTRMAGGMHDTLEQQRALVADASHQLRNPLAAIRLRVDAVREAPVGTGTGGDAPGAVSGDVSAAASGSSGPGGAADELALIDADLDRLERTVDRMLALANAEHRATAEASGSRTGFARDSRRDHTVPSAAALAEPFRALMDAADQHLVVTGAEELRLACRRSDLEEIVATVLDNTRKYAGAGATVRVRLARSGADAGPPGSESFAAAAGTAVLEIADDGPGLGDEELARVGARFWRASQHRQVPGTGLGLAIVGELVRANAGRLTIDRAPEGGLRVRAEFGVLA</sequence>
<keyword evidence="16" id="KW-1185">Reference proteome</keyword>
<evidence type="ECO:0000256" key="7">
    <source>
        <dbReference type="ARBA" id="ARBA00022777"/>
    </source>
</evidence>
<dbReference type="InterPro" id="IPR036097">
    <property type="entry name" value="HisK_dim/P_sf"/>
</dbReference>
<dbReference type="CDD" id="cd00082">
    <property type="entry name" value="HisKA"/>
    <property type="match status" value="1"/>
</dbReference>
<dbReference type="RefSeq" id="WP_210901220.1">
    <property type="nucleotide sequence ID" value="NZ_CP071696.1"/>
</dbReference>
<keyword evidence="4" id="KW-0597">Phosphoprotein</keyword>
<dbReference type="InterPro" id="IPR003660">
    <property type="entry name" value="HAMP_dom"/>
</dbReference>
<keyword evidence="7 15" id="KW-0418">Kinase</keyword>
<dbReference type="PROSITE" id="PS50885">
    <property type="entry name" value="HAMP"/>
    <property type="match status" value="1"/>
</dbReference>
<feature type="compositionally biased region" description="Low complexity" evidence="11">
    <location>
        <begin position="276"/>
        <end position="295"/>
    </location>
</feature>
<feature type="domain" description="Histidine kinase" evidence="13">
    <location>
        <begin position="243"/>
        <end position="506"/>
    </location>
</feature>
<comment type="subcellular location">
    <subcellularLocation>
        <location evidence="2">Cell membrane</location>
    </subcellularLocation>
</comment>
<evidence type="ECO:0000256" key="3">
    <source>
        <dbReference type="ARBA" id="ARBA00012438"/>
    </source>
</evidence>
<dbReference type="InterPro" id="IPR050428">
    <property type="entry name" value="TCS_sensor_his_kinase"/>
</dbReference>
<evidence type="ECO:0000256" key="5">
    <source>
        <dbReference type="ARBA" id="ARBA00022679"/>
    </source>
</evidence>
<dbReference type="SUPFAM" id="SSF47384">
    <property type="entry name" value="Homodimeric domain of signal transducing histidine kinase"/>
    <property type="match status" value="1"/>
</dbReference>
<evidence type="ECO:0000256" key="11">
    <source>
        <dbReference type="SAM" id="MobiDB-lite"/>
    </source>
</evidence>
<keyword evidence="5" id="KW-0808">Transferase</keyword>
<feature type="transmembrane region" description="Helical" evidence="12">
    <location>
        <begin position="160"/>
        <end position="178"/>
    </location>
</feature>
<dbReference type="GO" id="GO:0000155">
    <property type="term" value="F:phosphorelay sensor kinase activity"/>
    <property type="evidence" value="ECO:0007669"/>
    <property type="project" value="InterPro"/>
</dbReference>
<reference evidence="15" key="1">
    <citation type="submission" date="2021-03" db="EMBL/GenBank/DDBJ databases">
        <title>Agromyces archimandritus sp. nov., isolated from the cockroach Archimandrita tessellata.</title>
        <authorList>
            <person name="Guzman J."/>
            <person name="Ortuzar M."/>
            <person name="Poehlein A."/>
            <person name="Daniel R."/>
            <person name="Trujillo M."/>
            <person name="Vilcinskas A."/>
        </authorList>
    </citation>
    <scope>NUCLEOTIDE SEQUENCE</scope>
    <source>
        <strain evidence="15">G127AT</strain>
    </source>
</reference>
<evidence type="ECO:0000256" key="8">
    <source>
        <dbReference type="ARBA" id="ARBA00022989"/>
    </source>
</evidence>
<protein>
    <recommendedName>
        <fullName evidence="3">histidine kinase</fullName>
        <ecNumber evidence="3">2.7.13.3</ecNumber>
    </recommendedName>
</protein>
<dbReference type="InterPro" id="IPR036890">
    <property type="entry name" value="HATPase_C_sf"/>
</dbReference>
<dbReference type="Proteomes" id="UP000671914">
    <property type="component" value="Chromosome"/>
</dbReference>
<evidence type="ECO:0000256" key="4">
    <source>
        <dbReference type="ARBA" id="ARBA00022553"/>
    </source>
</evidence>
<evidence type="ECO:0000259" key="13">
    <source>
        <dbReference type="PROSITE" id="PS50109"/>
    </source>
</evidence>
<evidence type="ECO:0000256" key="2">
    <source>
        <dbReference type="ARBA" id="ARBA00004236"/>
    </source>
</evidence>
<evidence type="ECO:0000259" key="14">
    <source>
        <dbReference type="PROSITE" id="PS50885"/>
    </source>
</evidence>
<dbReference type="InterPro" id="IPR004358">
    <property type="entry name" value="Sig_transdc_His_kin-like_C"/>
</dbReference>
<dbReference type="PRINTS" id="PR00344">
    <property type="entry name" value="BCTRLSENSOR"/>
</dbReference>
<evidence type="ECO:0000256" key="12">
    <source>
        <dbReference type="SAM" id="Phobius"/>
    </source>
</evidence>
<keyword evidence="8 12" id="KW-1133">Transmembrane helix</keyword>
<dbReference type="Pfam" id="PF00512">
    <property type="entry name" value="HisKA"/>
    <property type="match status" value="1"/>
</dbReference>
<evidence type="ECO:0000256" key="10">
    <source>
        <dbReference type="ARBA" id="ARBA00023136"/>
    </source>
</evidence>
<feature type="domain" description="HAMP" evidence="14">
    <location>
        <begin position="183"/>
        <end position="235"/>
    </location>
</feature>
<dbReference type="Gene3D" id="3.30.565.10">
    <property type="entry name" value="Histidine kinase-like ATPase, C-terminal domain"/>
    <property type="match status" value="1"/>
</dbReference>
<organism evidence="15 16">
    <name type="scientific">Agromyces archimandritae</name>
    <dbReference type="NCBI Taxonomy" id="2781962"/>
    <lineage>
        <taxon>Bacteria</taxon>
        <taxon>Bacillati</taxon>
        <taxon>Actinomycetota</taxon>
        <taxon>Actinomycetes</taxon>
        <taxon>Micrococcales</taxon>
        <taxon>Microbacteriaceae</taxon>
        <taxon>Agromyces</taxon>
    </lineage>
</organism>
<dbReference type="AlphaFoldDB" id="A0A975FQA7"/>
<dbReference type="InterPro" id="IPR003594">
    <property type="entry name" value="HATPase_dom"/>
</dbReference>
<dbReference type="Gene3D" id="1.10.287.130">
    <property type="match status" value="1"/>
</dbReference>
<dbReference type="EC" id="2.7.13.3" evidence="3"/>